<dbReference type="GO" id="GO:0003864">
    <property type="term" value="F:3-methyl-2-oxobutanoate hydroxymethyltransferase activity"/>
    <property type="evidence" value="ECO:0007669"/>
    <property type="project" value="UniProtKB-UniRule"/>
</dbReference>
<evidence type="ECO:0000256" key="2">
    <source>
        <dbReference type="ARBA" id="ARBA00008676"/>
    </source>
</evidence>
<proteinExistence type="inferred from homology"/>
<keyword evidence="7 10" id="KW-0479">Metal-binding</keyword>
<dbReference type="NCBIfam" id="NF001452">
    <property type="entry name" value="PRK00311.1"/>
    <property type="match status" value="1"/>
</dbReference>
<comment type="catalytic activity">
    <reaction evidence="7">
        <text>(6R)-5,10-methylene-5,6,7,8-tetrahydrofolate + 3-methyl-2-oxobutanoate + H2O = 2-dehydropantoate + (6S)-5,6,7,8-tetrahydrofolate</text>
        <dbReference type="Rhea" id="RHEA:11824"/>
        <dbReference type="ChEBI" id="CHEBI:11561"/>
        <dbReference type="ChEBI" id="CHEBI:11851"/>
        <dbReference type="ChEBI" id="CHEBI:15377"/>
        <dbReference type="ChEBI" id="CHEBI:15636"/>
        <dbReference type="ChEBI" id="CHEBI:57453"/>
        <dbReference type="EC" id="2.1.2.11"/>
    </reaction>
</comment>
<dbReference type="GO" id="GO:0000287">
    <property type="term" value="F:magnesium ion binding"/>
    <property type="evidence" value="ECO:0007669"/>
    <property type="project" value="TreeGrafter"/>
</dbReference>
<dbReference type="RefSeq" id="WP_317994858.1">
    <property type="nucleotide sequence ID" value="NZ_AP025523.1"/>
</dbReference>
<evidence type="ECO:0000256" key="7">
    <source>
        <dbReference type="HAMAP-Rule" id="MF_00156"/>
    </source>
</evidence>
<dbReference type="SUPFAM" id="SSF51621">
    <property type="entry name" value="Phosphoenolpyruvate/pyruvate domain"/>
    <property type="match status" value="1"/>
</dbReference>
<dbReference type="GO" id="GO:0015940">
    <property type="term" value="P:pantothenate biosynthetic process"/>
    <property type="evidence" value="ECO:0007669"/>
    <property type="project" value="UniProtKB-UniRule"/>
</dbReference>
<keyword evidence="12" id="KW-1185">Reference proteome</keyword>
<comment type="subunit">
    <text evidence="3 7">Homodecamer; pentamer of dimers.</text>
</comment>
<accession>A0AAN1XXJ9</accession>
<comment type="cofactor">
    <cofactor evidence="7 10">
        <name>Mg(2+)</name>
        <dbReference type="ChEBI" id="CHEBI:18420"/>
    </cofactor>
    <text evidence="7 10">Binds 1 Mg(2+) ion per subunit.</text>
</comment>
<keyword evidence="7" id="KW-0963">Cytoplasm</keyword>
<dbReference type="InterPro" id="IPR003700">
    <property type="entry name" value="Pantoate_hydroxy_MeTrfase"/>
</dbReference>
<comment type="pathway">
    <text evidence="1 7">Cofactor biosynthesis; (R)-pantothenate biosynthesis; (R)-pantoate from 3-methyl-2-oxobutanoate: step 1/2.</text>
</comment>
<comment type="function">
    <text evidence="6 7">Catalyzes the reversible reaction in which hydroxymethyl group from 5,10-methylenetetrahydrofolate is transferred onto alpha-ketoisovalerate to form ketopantoate.</text>
</comment>
<comment type="similarity">
    <text evidence="2 7">Belongs to the PanB family.</text>
</comment>
<comment type="subcellular location">
    <subcellularLocation>
        <location evidence="7">Cytoplasm</location>
    </subcellularLocation>
</comment>
<protein>
    <recommendedName>
        <fullName evidence="7">3-methyl-2-oxobutanoate hydroxymethyltransferase</fullName>
        <ecNumber evidence="7">2.1.2.11</ecNumber>
    </recommendedName>
    <alternativeName>
        <fullName evidence="7">Ketopantoate hydroxymethyltransferase</fullName>
        <shortName evidence="7">KPHMT</shortName>
    </alternativeName>
</protein>
<evidence type="ECO:0000256" key="10">
    <source>
        <dbReference type="PIRSR" id="PIRSR000388-3"/>
    </source>
</evidence>
<evidence type="ECO:0000256" key="3">
    <source>
        <dbReference type="ARBA" id="ARBA00011424"/>
    </source>
</evidence>
<dbReference type="AlphaFoldDB" id="A0AAN1XXJ9"/>
<dbReference type="PIRSF" id="PIRSF000388">
    <property type="entry name" value="Pantoate_hydroxy_MeTrfase"/>
    <property type="match status" value="1"/>
</dbReference>
<keyword evidence="4 7" id="KW-0566">Pantothenate biosynthesis</keyword>
<feature type="active site" description="Proton acceptor" evidence="7 8">
    <location>
        <position position="178"/>
    </location>
</feature>
<evidence type="ECO:0000256" key="5">
    <source>
        <dbReference type="ARBA" id="ARBA00022679"/>
    </source>
</evidence>
<dbReference type="PANTHER" id="PTHR20881">
    <property type="entry name" value="3-METHYL-2-OXOBUTANOATE HYDROXYMETHYLTRANSFERASE"/>
    <property type="match status" value="1"/>
</dbReference>
<dbReference type="InterPro" id="IPR015813">
    <property type="entry name" value="Pyrv/PenolPyrv_kinase-like_dom"/>
</dbReference>
<dbReference type="Pfam" id="PF02548">
    <property type="entry name" value="Pantoate_transf"/>
    <property type="match status" value="1"/>
</dbReference>
<dbReference type="EMBL" id="AP025523">
    <property type="protein sequence ID" value="BDE07250.1"/>
    <property type="molecule type" value="Genomic_DNA"/>
</dbReference>
<sequence>MKPRIGAAEIAARKGKPFPVVTAYDAPFAGCAEAAGIDVVLVGDSLGMVVLGYGSTTPVDVHDMIRHAGAVVRGTQRAHVIVDLPFGTYEASDERAIANAVRLIKEGGASSVKLEGGDAIAPRIRAIVNAGIPVCAHIGLLPQTAALGEGFKTRRAREALVRDAHAVVTAGAYAVVLEMVDPAIAAAITSEVGIPTIGIGSGPDCDAQVLVMHDVLGLYPNPPKFAKAYAGLANDATNALRAYAGEVRSGAFPARRAE</sequence>
<organism evidence="11 12">
    <name type="scientific">Vulcanimicrobium alpinum</name>
    <dbReference type="NCBI Taxonomy" id="3016050"/>
    <lineage>
        <taxon>Bacteria</taxon>
        <taxon>Bacillati</taxon>
        <taxon>Vulcanimicrobiota</taxon>
        <taxon>Vulcanimicrobiia</taxon>
        <taxon>Vulcanimicrobiales</taxon>
        <taxon>Vulcanimicrobiaceae</taxon>
        <taxon>Vulcanimicrobium</taxon>
    </lineage>
</organism>
<dbReference type="KEGG" id="vab:WPS_25260"/>
<keyword evidence="7 10" id="KW-0460">Magnesium</keyword>
<evidence type="ECO:0000256" key="4">
    <source>
        <dbReference type="ARBA" id="ARBA00022655"/>
    </source>
</evidence>
<feature type="binding site" evidence="7 9">
    <location>
        <begin position="44"/>
        <end position="45"/>
    </location>
    <ligand>
        <name>3-methyl-2-oxobutanoate</name>
        <dbReference type="ChEBI" id="CHEBI:11851"/>
    </ligand>
</feature>
<gene>
    <name evidence="7 11" type="primary">panB</name>
    <name evidence="11" type="ORF">WPS_25260</name>
</gene>
<dbReference type="HAMAP" id="MF_00156">
    <property type="entry name" value="PanB"/>
    <property type="match status" value="1"/>
</dbReference>
<evidence type="ECO:0000256" key="9">
    <source>
        <dbReference type="PIRSR" id="PIRSR000388-2"/>
    </source>
</evidence>
<evidence type="ECO:0000313" key="11">
    <source>
        <dbReference type="EMBL" id="BDE07250.1"/>
    </source>
</evidence>
<dbReference type="GO" id="GO:0005737">
    <property type="term" value="C:cytoplasm"/>
    <property type="evidence" value="ECO:0007669"/>
    <property type="project" value="UniProtKB-SubCell"/>
</dbReference>
<dbReference type="PANTHER" id="PTHR20881:SF0">
    <property type="entry name" value="3-METHYL-2-OXOBUTANOATE HYDROXYMETHYLTRANSFERASE"/>
    <property type="match status" value="1"/>
</dbReference>
<reference evidence="11 12" key="1">
    <citation type="journal article" date="2022" name="ISME Commun">
        <title>Vulcanimicrobium alpinus gen. nov. sp. nov., the first cultivated representative of the candidate phylum 'Eremiobacterota', is a metabolically versatile aerobic anoxygenic phototroph.</title>
        <authorList>
            <person name="Yabe S."/>
            <person name="Muto K."/>
            <person name="Abe K."/>
            <person name="Yokota A."/>
            <person name="Staudigel H."/>
            <person name="Tebo B.M."/>
        </authorList>
    </citation>
    <scope>NUCLEOTIDE SEQUENCE [LARGE SCALE GENOMIC DNA]</scope>
    <source>
        <strain evidence="11 12">WC8-2</strain>
    </source>
</reference>
<dbReference type="Gene3D" id="3.20.20.60">
    <property type="entry name" value="Phosphoenolpyruvate-binding domains"/>
    <property type="match status" value="1"/>
</dbReference>
<dbReference type="FunFam" id="3.20.20.60:FF:000003">
    <property type="entry name" value="3-methyl-2-oxobutanoate hydroxymethyltransferase"/>
    <property type="match status" value="1"/>
</dbReference>
<keyword evidence="5 7" id="KW-0808">Transferase</keyword>
<dbReference type="EC" id="2.1.2.11" evidence="7"/>
<feature type="binding site" evidence="7 10">
    <location>
        <position position="44"/>
    </location>
    <ligand>
        <name>Mg(2+)</name>
        <dbReference type="ChEBI" id="CHEBI:18420"/>
    </ligand>
</feature>
<evidence type="ECO:0000256" key="1">
    <source>
        <dbReference type="ARBA" id="ARBA00005033"/>
    </source>
</evidence>
<feature type="binding site" evidence="7 10">
    <location>
        <position position="83"/>
    </location>
    <ligand>
        <name>Mg(2+)</name>
        <dbReference type="ChEBI" id="CHEBI:18420"/>
    </ligand>
</feature>
<feature type="binding site" evidence="7 10">
    <location>
        <position position="115"/>
    </location>
    <ligand>
        <name>Mg(2+)</name>
        <dbReference type="ChEBI" id="CHEBI:18420"/>
    </ligand>
</feature>
<name>A0AAN1XXJ9_UNVUL</name>
<evidence type="ECO:0000313" key="12">
    <source>
        <dbReference type="Proteomes" id="UP001317532"/>
    </source>
</evidence>
<dbReference type="InterPro" id="IPR040442">
    <property type="entry name" value="Pyrv_kinase-like_dom_sf"/>
</dbReference>
<dbReference type="Proteomes" id="UP001317532">
    <property type="component" value="Chromosome"/>
</dbReference>
<feature type="binding site" evidence="7 9">
    <location>
        <position position="113"/>
    </location>
    <ligand>
        <name>3-methyl-2-oxobutanoate</name>
        <dbReference type="ChEBI" id="CHEBI:11851"/>
    </ligand>
</feature>
<dbReference type="CDD" id="cd06557">
    <property type="entry name" value="KPHMT-like"/>
    <property type="match status" value="1"/>
</dbReference>
<dbReference type="NCBIfam" id="TIGR00222">
    <property type="entry name" value="panB"/>
    <property type="match status" value="1"/>
</dbReference>
<feature type="binding site" evidence="7 9">
    <location>
        <position position="83"/>
    </location>
    <ligand>
        <name>3-methyl-2-oxobutanoate</name>
        <dbReference type="ChEBI" id="CHEBI:11851"/>
    </ligand>
</feature>
<evidence type="ECO:0000256" key="6">
    <source>
        <dbReference type="ARBA" id="ARBA00056497"/>
    </source>
</evidence>
<evidence type="ECO:0000256" key="8">
    <source>
        <dbReference type="PIRSR" id="PIRSR000388-1"/>
    </source>
</evidence>